<dbReference type="OrthoDB" id="9784339at2"/>
<feature type="compositionally biased region" description="Acidic residues" evidence="5">
    <location>
        <begin position="179"/>
        <end position="195"/>
    </location>
</feature>
<organism evidence="7 8">
    <name type="scientific">Rhodococcus oxybenzonivorans</name>
    <dbReference type="NCBI Taxonomy" id="1990687"/>
    <lineage>
        <taxon>Bacteria</taxon>
        <taxon>Bacillati</taxon>
        <taxon>Actinomycetota</taxon>
        <taxon>Actinomycetes</taxon>
        <taxon>Mycobacteriales</taxon>
        <taxon>Nocardiaceae</taxon>
        <taxon>Rhodococcus</taxon>
    </lineage>
</organism>
<evidence type="ECO:0000256" key="5">
    <source>
        <dbReference type="SAM" id="MobiDB-lite"/>
    </source>
</evidence>
<dbReference type="InterPro" id="IPR050438">
    <property type="entry name" value="LMW_PTPase"/>
</dbReference>
<dbReference type="PRINTS" id="PR00719">
    <property type="entry name" value="LMWPTPASE"/>
</dbReference>
<dbReference type="InterPro" id="IPR017867">
    <property type="entry name" value="Tyr_phospatase_low_mol_wt"/>
</dbReference>
<reference evidence="7 8" key="1">
    <citation type="submission" date="2017-05" db="EMBL/GenBank/DDBJ databases">
        <title>Isolation of Rhodococcus sp. S2-17 biodegrading of BP-3.</title>
        <authorList>
            <person name="Lee Y."/>
            <person name="Kim K.H."/>
            <person name="Chun B.H."/>
            <person name="Jung H.S."/>
            <person name="Jeon C.O."/>
        </authorList>
    </citation>
    <scope>NUCLEOTIDE SEQUENCE [LARGE SCALE GENOMIC DNA]</scope>
    <source>
        <strain evidence="7 8">S2-17</strain>
    </source>
</reference>
<dbReference type="PANTHER" id="PTHR11717:SF31">
    <property type="entry name" value="LOW MOLECULAR WEIGHT PROTEIN-TYROSINE-PHOSPHATASE ETP-RELATED"/>
    <property type="match status" value="1"/>
</dbReference>
<evidence type="ECO:0000259" key="6">
    <source>
        <dbReference type="SMART" id="SM00226"/>
    </source>
</evidence>
<proteinExistence type="inferred from homology"/>
<dbReference type="PANTHER" id="PTHR11717">
    <property type="entry name" value="LOW MOLECULAR WEIGHT PROTEIN TYROSINE PHOSPHATASE"/>
    <property type="match status" value="1"/>
</dbReference>
<feature type="active site" description="Nucleophile" evidence="4">
    <location>
        <position position="7"/>
    </location>
</feature>
<evidence type="ECO:0000313" key="7">
    <source>
        <dbReference type="EMBL" id="AWK71928.1"/>
    </source>
</evidence>
<dbReference type="KEGG" id="roz:CBI38_10395"/>
<evidence type="ECO:0000256" key="3">
    <source>
        <dbReference type="ARBA" id="ARBA00022912"/>
    </source>
</evidence>
<dbReference type="Pfam" id="PF01451">
    <property type="entry name" value="LMWPc"/>
    <property type="match status" value="1"/>
</dbReference>
<evidence type="ECO:0000256" key="2">
    <source>
        <dbReference type="ARBA" id="ARBA00022801"/>
    </source>
</evidence>
<protein>
    <submittedName>
        <fullName evidence="7">Low molecular weight phosphatase family protein</fullName>
    </submittedName>
</protein>
<sequence length="238" mass="25513">MHVLFVCSGNVCRSPIAERLTRAYAVDRGISHLTAESAGVRALVGFPIEPIAARVVEGLGASADGFTARRLRPEMIKRADLVLAMTEQLRDRSMELVLGTSHCTFTLREAHRIARDTGARTVAELAVARRDYGPIENPNISDPVGLSEAAFTQVGDQIAASLMSLLDVLDLESATNPEVDEAMCPDPAPEPEPEPEPVPTPDRAPAPTAAPTFMLPLSPRPLVAARAASSILDYPVTW</sequence>
<accession>A0A2S2BTN4</accession>
<dbReference type="GO" id="GO:0004725">
    <property type="term" value="F:protein tyrosine phosphatase activity"/>
    <property type="evidence" value="ECO:0007669"/>
    <property type="project" value="InterPro"/>
</dbReference>
<dbReference type="InterPro" id="IPR023485">
    <property type="entry name" value="Ptyr_pPase"/>
</dbReference>
<keyword evidence="2" id="KW-0378">Hydrolase</keyword>
<feature type="active site" description="Nucleophile" evidence="4">
    <location>
        <position position="13"/>
    </location>
</feature>
<name>A0A2S2BTN4_9NOCA</name>
<dbReference type="Proteomes" id="UP000245711">
    <property type="component" value="Chromosome"/>
</dbReference>
<dbReference type="InterPro" id="IPR036196">
    <property type="entry name" value="Ptyr_pPase_sf"/>
</dbReference>
<dbReference type="Gene3D" id="3.40.50.2300">
    <property type="match status" value="1"/>
</dbReference>
<keyword evidence="3" id="KW-0904">Protein phosphatase</keyword>
<keyword evidence="8" id="KW-1185">Reference proteome</keyword>
<feature type="domain" description="Phosphotyrosine protein phosphatase I" evidence="6">
    <location>
        <begin position="1"/>
        <end position="168"/>
    </location>
</feature>
<gene>
    <name evidence="7" type="ORF">CBI38_10395</name>
</gene>
<dbReference type="AlphaFoldDB" id="A0A2S2BTN4"/>
<dbReference type="RefSeq" id="WP_109328634.1">
    <property type="nucleotide sequence ID" value="NZ_CP021354.1"/>
</dbReference>
<dbReference type="SMART" id="SM00226">
    <property type="entry name" value="LMWPc"/>
    <property type="match status" value="1"/>
</dbReference>
<evidence type="ECO:0000313" key="8">
    <source>
        <dbReference type="Proteomes" id="UP000245711"/>
    </source>
</evidence>
<evidence type="ECO:0000256" key="1">
    <source>
        <dbReference type="ARBA" id="ARBA00011063"/>
    </source>
</evidence>
<dbReference type="SUPFAM" id="SSF52788">
    <property type="entry name" value="Phosphotyrosine protein phosphatases I"/>
    <property type="match status" value="1"/>
</dbReference>
<comment type="similarity">
    <text evidence="1">Belongs to the low molecular weight phosphotyrosine protein phosphatase family.</text>
</comment>
<dbReference type="EMBL" id="CP021354">
    <property type="protein sequence ID" value="AWK71928.1"/>
    <property type="molecule type" value="Genomic_DNA"/>
</dbReference>
<feature type="region of interest" description="Disordered" evidence="5">
    <location>
        <begin position="179"/>
        <end position="215"/>
    </location>
</feature>
<evidence type="ECO:0000256" key="4">
    <source>
        <dbReference type="PIRSR" id="PIRSR617867-1"/>
    </source>
</evidence>